<accession>A0A2N5PZF0</accession>
<protein>
    <recommendedName>
        <fullName evidence="4">Extracellular solute-binding protein</fullName>
    </recommendedName>
</protein>
<reference evidence="2 3" key="1">
    <citation type="journal article" date="2017" name="Genome Med.">
        <title>A novel Ruminococcus gnavus clade enriched in inflammatory bowel disease patients.</title>
        <authorList>
            <person name="Hall A.B."/>
            <person name="Yassour M."/>
            <person name="Sauk J."/>
            <person name="Garner A."/>
            <person name="Jiang X."/>
            <person name="Arthur T."/>
            <person name="Lagoudas G.K."/>
            <person name="Vatanen T."/>
            <person name="Fornelos N."/>
            <person name="Wilson R."/>
            <person name="Bertha M."/>
            <person name="Cohen M."/>
            <person name="Garber J."/>
            <person name="Khalili H."/>
            <person name="Gevers D."/>
            <person name="Ananthakrishnan A.N."/>
            <person name="Kugathasan S."/>
            <person name="Lander E.S."/>
            <person name="Blainey P."/>
            <person name="Vlamakis H."/>
            <person name="Xavier R.J."/>
            <person name="Huttenhower C."/>
        </authorList>
    </citation>
    <scope>NUCLEOTIDE SEQUENCE [LARGE SCALE GENOMIC DNA]</scope>
    <source>
        <strain evidence="2 3">RJX1128</strain>
    </source>
</reference>
<evidence type="ECO:0008006" key="4">
    <source>
        <dbReference type="Google" id="ProtNLM"/>
    </source>
</evidence>
<organism evidence="2 3">
    <name type="scientific">Mediterraneibacter gnavus</name>
    <name type="common">Ruminococcus gnavus</name>
    <dbReference type="NCBI Taxonomy" id="33038"/>
    <lineage>
        <taxon>Bacteria</taxon>
        <taxon>Bacillati</taxon>
        <taxon>Bacillota</taxon>
        <taxon>Clostridia</taxon>
        <taxon>Lachnospirales</taxon>
        <taxon>Lachnospiraceae</taxon>
        <taxon>Mediterraneibacter</taxon>
    </lineage>
</organism>
<dbReference type="AlphaFoldDB" id="A0A2N5PZF0"/>
<dbReference type="RefSeq" id="WP_101882514.1">
    <property type="nucleotide sequence ID" value="NZ_CAXULC010000015.1"/>
</dbReference>
<keyword evidence="1" id="KW-0812">Transmembrane</keyword>
<keyword evidence="1" id="KW-1133">Transmembrane helix</keyword>
<keyword evidence="1" id="KW-0472">Membrane</keyword>
<evidence type="ECO:0000313" key="3">
    <source>
        <dbReference type="Proteomes" id="UP000234840"/>
    </source>
</evidence>
<feature type="transmembrane region" description="Helical" evidence="1">
    <location>
        <begin position="20"/>
        <end position="40"/>
    </location>
</feature>
<sequence length="174" mass="19645">MKQKGNLKQKAEYYWMYYKWHAAIILLIAAAAVYVISAVVQGKQSDPYTIYVVNQYLDSGQKDEIVEETAKILGKETEEILLDDSVELDPENLRVNAVTGGAEKITTEYFAGGLDVLIAPENVVNYYQELGGIKETIPLKGNTFWNMGEDYYFCVMKSSGHLEETEVLIQNSVR</sequence>
<comment type="caution">
    <text evidence="2">The sequence shown here is derived from an EMBL/GenBank/DDBJ whole genome shotgun (WGS) entry which is preliminary data.</text>
</comment>
<name>A0A2N5PZF0_MEDGN</name>
<evidence type="ECO:0000256" key="1">
    <source>
        <dbReference type="SAM" id="Phobius"/>
    </source>
</evidence>
<evidence type="ECO:0000313" key="2">
    <source>
        <dbReference type="EMBL" id="PLT86272.1"/>
    </source>
</evidence>
<dbReference type="EMBL" id="NIHW01000020">
    <property type="protein sequence ID" value="PLT86272.1"/>
    <property type="molecule type" value="Genomic_DNA"/>
</dbReference>
<gene>
    <name evidence="2" type="ORF">CDL20_08810</name>
</gene>
<dbReference type="Proteomes" id="UP000234840">
    <property type="component" value="Unassembled WGS sequence"/>
</dbReference>
<proteinExistence type="predicted"/>